<dbReference type="AlphaFoldDB" id="A0AAE3D1U1"/>
<feature type="transmembrane region" description="Helical" evidence="1">
    <location>
        <begin position="7"/>
        <end position="26"/>
    </location>
</feature>
<keyword evidence="1" id="KW-0812">Transmembrane</keyword>
<dbReference type="EMBL" id="JAICBX010000003">
    <property type="protein sequence ID" value="MBW8639249.1"/>
    <property type="molecule type" value="Genomic_DNA"/>
</dbReference>
<feature type="transmembrane region" description="Helical" evidence="1">
    <location>
        <begin position="38"/>
        <end position="58"/>
    </location>
</feature>
<accession>A0AAE3D1U1</accession>
<evidence type="ECO:0000313" key="3">
    <source>
        <dbReference type="Proteomes" id="UP001196509"/>
    </source>
</evidence>
<keyword evidence="1" id="KW-0472">Membrane</keyword>
<keyword evidence="3" id="KW-1185">Reference proteome</keyword>
<comment type="caution">
    <text evidence="2">The sequence shown here is derived from an EMBL/GenBank/DDBJ whole genome shotgun (WGS) entry which is preliminary data.</text>
</comment>
<protein>
    <submittedName>
        <fullName evidence="2">Uncharacterized protein</fullName>
    </submittedName>
</protein>
<dbReference type="Proteomes" id="UP001196509">
    <property type="component" value="Unassembled WGS sequence"/>
</dbReference>
<name>A0AAE3D1U1_9HYPH</name>
<organism evidence="2 3">
    <name type="scientific">Flavimaribacter sediminis</name>
    <dbReference type="NCBI Taxonomy" id="2865987"/>
    <lineage>
        <taxon>Bacteria</taxon>
        <taxon>Pseudomonadati</taxon>
        <taxon>Pseudomonadota</taxon>
        <taxon>Alphaproteobacteria</taxon>
        <taxon>Hyphomicrobiales</taxon>
        <taxon>Rhizobiaceae</taxon>
        <taxon>Flavimaribacter</taxon>
    </lineage>
</organism>
<gene>
    <name evidence="2" type="ORF">K1W69_18785</name>
</gene>
<evidence type="ECO:0000313" key="2">
    <source>
        <dbReference type="EMBL" id="MBW8639249.1"/>
    </source>
</evidence>
<evidence type="ECO:0000256" key="1">
    <source>
        <dbReference type="SAM" id="Phobius"/>
    </source>
</evidence>
<proteinExistence type="predicted"/>
<dbReference type="RefSeq" id="WP_220229947.1">
    <property type="nucleotide sequence ID" value="NZ_JAICBX010000003.1"/>
</dbReference>
<sequence>MTRNDRASAIAAAIILAGAFGLFYFMPQIMLFLGEISPWLAIVIAVLCVLAFFAVFWLRGLYKQRHDGDPDEG</sequence>
<keyword evidence="1" id="KW-1133">Transmembrane helix</keyword>
<reference evidence="2" key="1">
    <citation type="submission" date="2021-08" db="EMBL/GenBank/DDBJ databases">
        <title>Hoeflea bacterium WL0058 sp. nov., isolated from the sediment.</title>
        <authorList>
            <person name="Wang L."/>
            <person name="Zhang D."/>
        </authorList>
    </citation>
    <scope>NUCLEOTIDE SEQUENCE</scope>
    <source>
        <strain evidence="2">WL0058</strain>
    </source>
</reference>